<dbReference type="EMBL" id="JAEAOA010000554">
    <property type="protein sequence ID" value="KAK3589256.1"/>
    <property type="molecule type" value="Genomic_DNA"/>
</dbReference>
<evidence type="ECO:0000313" key="1">
    <source>
        <dbReference type="EMBL" id="KAK3589256.1"/>
    </source>
</evidence>
<name>A0AAE0SC87_9BIVA</name>
<reference evidence="1" key="3">
    <citation type="submission" date="2023-05" db="EMBL/GenBank/DDBJ databases">
        <authorList>
            <person name="Smith C.H."/>
        </authorList>
    </citation>
    <scope>NUCLEOTIDE SEQUENCE</scope>
    <source>
        <strain evidence="1">CHS0354</strain>
        <tissue evidence="1">Mantle</tissue>
    </source>
</reference>
<dbReference type="AlphaFoldDB" id="A0AAE0SC87"/>
<evidence type="ECO:0008006" key="3">
    <source>
        <dbReference type="Google" id="ProtNLM"/>
    </source>
</evidence>
<protein>
    <recommendedName>
        <fullName evidence="3">Tripartite motif-containing protein 2</fullName>
    </recommendedName>
</protein>
<comment type="caution">
    <text evidence="1">The sequence shown here is derived from an EMBL/GenBank/DDBJ whole genome shotgun (WGS) entry which is preliminary data.</text>
</comment>
<gene>
    <name evidence="1" type="ORF">CHS0354_008321</name>
</gene>
<evidence type="ECO:0000313" key="2">
    <source>
        <dbReference type="Proteomes" id="UP001195483"/>
    </source>
</evidence>
<dbReference type="Gene3D" id="2.120.10.30">
    <property type="entry name" value="TolB, C-terminal domain"/>
    <property type="match status" value="1"/>
</dbReference>
<organism evidence="1 2">
    <name type="scientific">Potamilus streckersoni</name>
    <dbReference type="NCBI Taxonomy" id="2493646"/>
    <lineage>
        <taxon>Eukaryota</taxon>
        <taxon>Metazoa</taxon>
        <taxon>Spiralia</taxon>
        <taxon>Lophotrochozoa</taxon>
        <taxon>Mollusca</taxon>
        <taxon>Bivalvia</taxon>
        <taxon>Autobranchia</taxon>
        <taxon>Heteroconchia</taxon>
        <taxon>Palaeoheterodonta</taxon>
        <taxon>Unionida</taxon>
        <taxon>Unionoidea</taxon>
        <taxon>Unionidae</taxon>
        <taxon>Ambleminae</taxon>
        <taxon>Lampsilini</taxon>
        <taxon>Potamilus</taxon>
    </lineage>
</organism>
<dbReference type="InterPro" id="IPR011042">
    <property type="entry name" value="6-blade_b-propeller_TolB-like"/>
</dbReference>
<dbReference type="Proteomes" id="UP001195483">
    <property type="component" value="Unassembled WGS sequence"/>
</dbReference>
<keyword evidence="2" id="KW-1185">Reference proteome</keyword>
<reference evidence="1" key="2">
    <citation type="journal article" date="2021" name="Genome Biol. Evol.">
        <title>Developing a high-quality reference genome for a parasitic bivalve with doubly uniparental inheritance (Bivalvia: Unionida).</title>
        <authorList>
            <person name="Smith C.H."/>
        </authorList>
    </citation>
    <scope>NUCLEOTIDE SEQUENCE</scope>
    <source>
        <strain evidence="1">CHS0354</strain>
        <tissue evidence="1">Mantle</tissue>
    </source>
</reference>
<reference evidence="1" key="1">
    <citation type="journal article" date="2021" name="Genome Biol. Evol.">
        <title>A High-Quality Reference Genome for a Parasitic Bivalve with Doubly Uniparental Inheritance (Bivalvia: Unionida).</title>
        <authorList>
            <person name="Smith C.H."/>
        </authorList>
    </citation>
    <scope>NUCLEOTIDE SEQUENCE</scope>
    <source>
        <strain evidence="1">CHS0354</strain>
    </source>
</reference>
<proteinExistence type="predicted"/>
<dbReference type="SUPFAM" id="SSF101898">
    <property type="entry name" value="NHL repeat"/>
    <property type="match status" value="1"/>
</dbReference>
<sequence>MNELERSVCDKCTATKKEEVMSILDQNNRLQSQKAAIESSVYLLEMICRHGNEKQIIITNCKVNDQIENYSKSLKDEESKLVTVDMEFDLDKYFERKLLMFSNLDELVVTRKSAHVSHEYTPEHFRFPRQPMDFEMSIPNIDHPSAHSASTPMYTSVCHLQDGRLVLFDNSNFTCCLYDDLFHMLTYVNIGYEAHSVRTLCDNNIAISSDKRNCLELCKVTDKFKFIRKITTNTQYFGMDFISRNRFICATLYNPTSEWRLTTMDTYLNEKSYITMDKCGRHFSGSVYVRYDKVSSTVYQSSWETNAVYAMSMDGTPKFTYTHTDLRFPRGVDLDKDGNIYICARRSHNIHQLSRTDGKLIRIISDVKMRSPVHISFHPFRDEFVVTCDNKVANVLLFRLI</sequence>
<accession>A0AAE0SC87</accession>